<evidence type="ECO:0000313" key="1">
    <source>
        <dbReference type="EMBL" id="CAD7288661.1"/>
    </source>
</evidence>
<sequence>MENIFLEAYDVFKIYPSSGGKIYTDFLQNNKRYSITRCYYNIVIDNVFLTYSHLLLYEECLYILHSQNKLIKGNFSFSIKKSELAKKFKTDITKSAIDTIKRLNELEQVKIRIFVKDKIEKELNIIEYISVKNSDKYSDIPDEIQVRLNAEFVKLYRCAYLDKIEYLNEFSQEQGGFVRYFMQHELDAGVKTSAVLDKMGVFEYVPFGRKKRFEHEIANLSFFYKNERHFVKDGYVLSGDNNGKFAKNQNAFIMLYNIIYEQASKNYTKNIVLDENNLVEYYKRFGMFSSAQSVFKSLNNLELMLNRSIQNDELDIEYFSRFFESIVCKKGSNLKVFIELNQKGFEHIISRRANLDAWDIDAAEYGISTYPKNVSCVVN</sequence>
<gene>
    <name evidence="1" type="ORF">LMG7974_01115</name>
</gene>
<comment type="caution">
    <text evidence="1">The sequence shown here is derived from an EMBL/GenBank/DDBJ whole genome shotgun (WGS) entry which is preliminary data.</text>
</comment>
<keyword evidence="2" id="KW-1185">Reference proteome</keyword>
<accession>A0ABM8Q765</accession>
<protein>
    <recommendedName>
        <fullName evidence="3">Replication initiation protein</fullName>
    </recommendedName>
</protein>
<proteinExistence type="predicted"/>
<evidence type="ECO:0008006" key="3">
    <source>
        <dbReference type="Google" id="ProtNLM"/>
    </source>
</evidence>
<name>A0ABM8Q765_9BACT</name>
<organism evidence="1 2">
    <name type="scientific">Campylobacter majalis</name>
    <dbReference type="NCBI Taxonomy" id="2790656"/>
    <lineage>
        <taxon>Bacteria</taxon>
        <taxon>Pseudomonadati</taxon>
        <taxon>Campylobacterota</taxon>
        <taxon>Epsilonproteobacteria</taxon>
        <taxon>Campylobacterales</taxon>
        <taxon>Campylobacteraceae</taxon>
        <taxon>Campylobacter</taxon>
    </lineage>
</organism>
<dbReference type="Proteomes" id="UP000789803">
    <property type="component" value="Unassembled WGS sequence"/>
</dbReference>
<dbReference type="RefSeq" id="WP_229932912.1">
    <property type="nucleotide sequence ID" value="NZ_CAJHOF010000008.1"/>
</dbReference>
<dbReference type="EMBL" id="CAJHOF010000008">
    <property type="protein sequence ID" value="CAD7288661.1"/>
    <property type="molecule type" value="Genomic_DNA"/>
</dbReference>
<reference evidence="1 2" key="1">
    <citation type="submission" date="2020-11" db="EMBL/GenBank/DDBJ databases">
        <authorList>
            <person name="Peeters C."/>
        </authorList>
    </citation>
    <scope>NUCLEOTIDE SEQUENCE [LARGE SCALE GENOMIC DNA]</scope>
    <source>
        <strain evidence="1 2">LMG 7974</strain>
    </source>
</reference>
<evidence type="ECO:0000313" key="2">
    <source>
        <dbReference type="Proteomes" id="UP000789803"/>
    </source>
</evidence>